<sequence length="521" mass="55942">MSWKKETMPTMIDAVSAYRETRIEERLPRWEARLRVNEEELRNFMAIPLTTHEPQLTAPRLPLKTETVTGSGSYTASNAGALAAKVRSGEVSALEVAEEYITRAEAVTSLNLFTSFDGDLMREEARSIDTHIAKGEEVGPLAGVPVPIKDFMFVKGYPRTGGTRALPASTDHDDAPVVANVRKAGAVMAGMTNLHELAYGATGINPHFGRVGNPHSPHHLVGGSSSGAAASIAAGLTPVAVGSDTSGSIRIPSTFCGVVGLKPSYDRIERGGVLPLAWSLDHLGPIGQTVEDAALLYAVMADIDPSAVCPSADAAISGIRFGKPSHYFYDEVDDEILARIDQVIERLALKGHSINPVTVPAIENCLPIHIQTVTAEAAQVYWEAVEKAPEVLGEDVRVRLEVGQFLSSVDYVKAQQLRTMQRENLQAVLKDVHVLITPTVATVAPRIEDEFVVINGKVRPMHPALTRFTTPFNQSGLPAITLPCGFNSSGLPMGLQLAAAFGEEKLLLQVAQQVQAVISEL</sequence>
<protein>
    <submittedName>
        <fullName evidence="2">Aspartyl/glutamyl-tRNA(Asn/Gln) amidotransferase subunit A</fullName>
    </submittedName>
</protein>
<accession>A0A316BLK6</accession>
<keyword evidence="2" id="KW-0808">Transferase</keyword>
<dbReference type="PANTHER" id="PTHR11895">
    <property type="entry name" value="TRANSAMIDASE"/>
    <property type="match status" value="1"/>
</dbReference>
<dbReference type="RefSeq" id="WP_244916241.1">
    <property type="nucleotide sequence ID" value="NZ_QGGG01000028.1"/>
</dbReference>
<keyword evidence="3" id="KW-1185">Reference proteome</keyword>
<evidence type="ECO:0000259" key="1">
    <source>
        <dbReference type="Pfam" id="PF01425"/>
    </source>
</evidence>
<comment type="caution">
    <text evidence="2">The sequence shown here is derived from an EMBL/GenBank/DDBJ whole genome shotgun (WGS) entry which is preliminary data.</text>
</comment>
<proteinExistence type="predicted"/>
<evidence type="ECO:0000313" key="3">
    <source>
        <dbReference type="Proteomes" id="UP000245396"/>
    </source>
</evidence>
<dbReference type="GO" id="GO:0016740">
    <property type="term" value="F:transferase activity"/>
    <property type="evidence" value="ECO:0007669"/>
    <property type="project" value="UniProtKB-KW"/>
</dbReference>
<dbReference type="SUPFAM" id="SSF75304">
    <property type="entry name" value="Amidase signature (AS) enzymes"/>
    <property type="match status" value="1"/>
</dbReference>
<evidence type="ECO:0000313" key="2">
    <source>
        <dbReference type="EMBL" id="PWJ73193.1"/>
    </source>
</evidence>
<dbReference type="AlphaFoldDB" id="A0A316BLK6"/>
<gene>
    <name evidence="2" type="ORF">C7441_12825</name>
</gene>
<dbReference type="InterPro" id="IPR023631">
    <property type="entry name" value="Amidase_dom"/>
</dbReference>
<dbReference type="InterPro" id="IPR036928">
    <property type="entry name" value="AS_sf"/>
</dbReference>
<reference evidence="2 3" key="1">
    <citation type="submission" date="2018-05" db="EMBL/GenBank/DDBJ databases">
        <title>Genomic Encyclopedia of Type Strains, Phase IV (KMG-IV): sequencing the most valuable type-strain genomes for metagenomic binning, comparative biology and taxonomic classification.</title>
        <authorList>
            <person name="Goeker M."/>
        </authorList>
    </citation>
    <scope>NUCLEOTIDE SEQUENCE [LARGE SCALE GENOMIC DNA]</scope>
    <source>
        <strain evidence="2 3">DSM 6986</strain>
    </source>
</reference>
<organism evidence="2 3">
    <name type="scientific">Pseudaminobacter salicylatoxidans</name>
    <dbReference type="NCBI Taxonomy" id="93369"/>
    <lineage>
        <taxon>Bacteria</taxon>
        <taxon>Pseudomonadati</taxon>
        <taxon>Pseudomonadota</taxon>
        <taxon>Alphaproteobacteria</taxon>
        <taxon>Hyphomicrobiales</taxon>
        <taxon>Phyllobacteriaceae</taxon>
        <taxon>Pseudaminobacter</taxon>
    </lineage>
</organism>
<name>A0A316BLK6_PSESE</name>
<dbReference type="Gene3D" id="3.90.1300.10">
    <property type="entry name" value="Amidase signature (AS) domain"/>
    <property type="match status" value="1"/>
</dbReference>
<dbReference type="Pfam" id="PF01425">
    <property type="entry name" value="Amidase"/>
    <property type="match status" value="1"/>
</dbReference>
<dbReference type="EMBL" id="QGGG01000028">
    <property type="protein sequence ID" value="PWJ73193.1"/>
    <property type="molecule type" value="Genomic_DNA"/>
</dbReference>
<dbReference type="InterPro" id="IPR000120">
    <property type="entry name" value="Amidase"/>
</dbReference>
<dbReference type="Proteomes" id="UP000245396">
    <property type="component" value="Unassembled WGS sequence"/>
</dbReference>
<feature type="domain" description="Amidase" evidence="1">
    <location>
        <begin position="95"/>
        <end position="508"/>
    </location>
</feature>
<dbReference type="STRING" id="1192868.GCA_000304395_00538"/>
<dbReference type="PANTHER" id="PTHR11895:SF67">
    <property type="entry name" value="AMIDASE DOMAIN-CONTAINING PROTEIN"/>
    <property type="match status" value="1"/>
</dbReference>